<dbReference type="CDD" id="cd00995">
    <property type="entry name" value="PBP2_NikA_DppA_OppA_like"/>
    <property type="match status" value="1"/>
</dbReference>
<gene>
    <name evidence="5" type="primary">gsiB_1</name>
    <name evidence="5" type="ORF">ERS852551_02814</name>
</gene>
<proteinExistence type="predicted"/>
<evidence type="ECO:0000259" key="4">
    <source>
        <dbReference type="Pfam" id="PF00496"/>
    </source>
</evidence>
<feature type="signal peptide" evidence="3">
    <location>
        <begin position="1"/>
        <end position="19"/>
    </location>
</feature>
<dbReference type="InterPro" id="IPR039424">
    <property type="entry name" value="SBP_5"/>
</dbReference>
<dbReference type="PIRSF" id="PIRSF002741">
    <property type="entry name" value="MppA"/>
    <property type="match status" value="1"/>
</dbReference>
<dbReference type="GO" id="GO:0043190">
    <property type="term" value="C:ATP-binding cassette (ABC) transporter complex"/>
    <property type="evidence" value="ECO:0007669"/>
    <property type="project" value="InterPro"/>
</dbReference>
<dbReference type="GO" id="GO:0015833">
    <property type="term" value="P:peptide transport"/>
    <property type="evidence" value="ECO:0007669"/>
    <property type="project" value="TreeGrafter"/>
</dbReference>
<keyword evidence="1 3" id="KW-0732">Signal</keyword>
<dbReference type="AlphaFoldDB" id="A0A174T0P9"/>
<accession>A0A174T0P9</accession>
<dbReference type="SUPFAM" id="SSF53850">
    <property type="entry name" value="Periplasmic binding protein-like II"/>
    <property type="match status" value="1"/>
</dbReference>
<sequence length="547" mass="60139">MKRKLAALLAAAALASTLAACGGGTQTPASQPGAPASQAAPLEPTEAPTTTDAVKRGGVLTTSRLGITPLNPTKYIAMQGDKIIEGLFFDSLVNINEKMEVEPFLAESWTVSEDGLTIDMKLKEGVKYFDGTEMTAETVKYCWDWYLDPDTAANFYPLISDVQSVDAVDQYNLRFNFSQPNAGFIELMSYQAGYVLSPASIDKYKQTGDETVFAREGGTGAFKLVENVDGVSITAEKNPDYHVMGEDGQPLPYLDGVVVKIIGDEAVAASNLISGDLDMIDVVSQPAVVSQISNAQGCQIKINAPREVFHLYMNMEQEPFDDPLVRQAMCYAVNRDELNQVVSMGQAIQTPWLTLPDQWYYKDGEIIGYDPAKAKELLAQAGYPDGVEVELYYGTYGVMQAECELIQAQAKEAGFNIKLVGMDGASVKTLWALQNTDAPAGMRLQNNIIPKSDPYTQMEYIFGENAIQNCSRWIDAEYQELLKKVKVTFDRDEAKTMLDRMQDIGLEQMPTVVLQAGPRRSALADHTMGVYFDCDASMNFRAAWLNK</sequence>
<dbReference type="GO" id="GO:0042597">
    <property type="term" value="C:periplasmic space"/>
    <property type="evidence" value="ECO:0007669"/>
    <property type="project" value="UniProtKB-ARBA"/>
</dbReference>
<dbReference type="GO" id="GO:1904680">
    <property type="term" value="F:peptide transmembrane transporter activity"/>
    <property type="evidence" value="ECO:0007669"/>
    <property type="project" value="TreeGrafter"/>
</dbReference>
<dbReference type="Pfam" id="PF00496">
    <property type="entry name" value="SBP_bac_5"/>
    <property type="match status" value="1"/>
</dbReference>
<feature type="compositionally biased region" description="Low complexity" evidence="2">
    <location>
        <begin position="28"/>
        <end position="52"/>
    </location>
</feature>
<evidence type="ECO:0000256" key="3">
    <source>
        <dbReference type="SAM" id="SignalP"/>
    </source>
</evidence>
<evidence type="ECO:0000313" key="5">
    <source>
        <dbReference type="EMBL" id="CUQ02606.1"/>
    </source>
</evidence>
<evidence type="ECO:0000313" key="6">
    <source>
        <dbReference type="Proteomes" id="UP000095765"/>
    </source>
</evidence>
<dbReference type="InterPro" id="IPR000914">
    <property type="entry name" value="SBP_5_dom"/>
</dbReference>
<protein>
    <submittedName>
        <fullName evidence="5">Glutathione-binding protein gsiB</fullName>
    </submittedName>
</protein>
<dbReference type="RefSeq" id="WP_006876947.1">
    <property type="nucleotide sequence ID" value="NZ_CABIWA010000004.1"/>
</dbReference>
<dbReference type="PANTHER" id="PTHR30290">
    <property type="entry name" value="PERIPLASMIC BINDING COMPONENT OF ABC TRANSPORTER"/>
    <property type="match status" value="1"/>
</dbReference>
<dbReference type="EMBL" id="CZBE01000021">
    <property type="protein sequence ID" value="CUQ02606.1"/>
    <property type="molecule type" value="Genomic_DNA"/>
</dbReference>
<reference evidence="5 6" key="1">
    <citation type="submission" date="2015-09" db="EMBL/GenBank/DDBJ databases">
        <authorList>
            <consortium name="Pathogen Informatics"/>
        </authorList>
    </citation>
    <scope>NUCLEOTIDE SEQUENCE [LARGE SCALE GENOMIC DNA]</scope>
    <source>
        <strain evidence="5 6">2789STDY5834939</strain>
    </source>
</reference>
<evidence type="ECO:0000256" key="2">
    <source>
        <dbReference type="SAM" id="MobiDB-lite"/>
    </source>
</evidence>
<dbReference type="PROSITE" id="PS51257">
    <property type="entry name" value="PROKAR_LIPOPROTEIN"/>
    <property type="match status" value="1"/>
</dbReference>
<dbReference type="InterPro" id="IPR030678">
    <property type="entry name" value="Peptide/Ni-bd"/>
</dbReference>
<name>A0A174T0P9_9FIRM</name>
<feature type="chain" id="PRO_5039492930" evidence="3">
    <location>
        <begin position="20"/>
        <end position="547"/>
    </location>
</feature>
<dbReference type="Proteomes" id="UP000095765">
    <property type="component" value="Unassembled WGS sequence"/>
</dbReference>
<dbReference type="Gene3D" id="3.10.105.10">
    <property type="entry name" value="Dipeptide-binding Protein, Domain 3"/>
    <property type="match status" value="1"/>
</dbReference>
<dbReference type="PANTHER" id="PTHR30290:SF38">
    <property type="entry name" value="D,D-DIPEPTIDE-BINDING PERIPLASMIC PROTEIN DDPA-RELATED"/>
    <property type="match status" value="1"/>
</dbReference>
<dbReference type="Gene3D" id="3.40.190.10">
    <property type="entry name" value="Periplasmic binding protein-like II"/>
    <property type="match status" value="1"/>
</dbReference>
<dbReference type="Gene3D" id="3.90.76.10">
    <property type="entry name" value="Dipeptide-binding Protein, Domain 1"/>
    <property type="match status" value="1"/>
</dbReference>
<evidence type="ECO:0000256" key="1">
    <source>
        <dbReference type="ARBA" id="ARBA00022729"/>
    </source>
</evidence>
<organism evidence="5 6">
    <name type="scientific">Anaerotruncus colihominis</name>
    <dbReference type="NCBI Taxonomy" id="169435"/>
    <lineage>
        <taxon>Bacteria</taxon>
        <taxon>Bacillati</taxon>
        <taxon>Bacillota</taxon>
        <taxon>Clostridia</taxon>
        <taxon>Eubacteriales</taxon>
        <taxon>Oscillospiraceae</taxon>
        <taxon>Anaerotruncus</taxon>
    </lineage>
</organism>
<feature type="domain" description="Solute-binding protein family 5" evidence="4">
    <location>
        <begin position="100"/>
        <end position="466"/>
    </location>
</feature>
<feature type="region of interest" description="Disordered" evidence="2">
    <location>
        <begin position="23"/>
        <end position="53"/>
    </location>
</feature>